<keyword evidence="9" id="KW-1185">Reference proteome</keyword>
<dbReference type="Gene3D" id="3.30.2010.10">
    <property type="entry name" value="Metalloproteases ('zincins'), catalytic domain"/>
    <property type="match status" value="1"/>
</dbReference>
<dbReference type="KEGG" id="scs:Sta7437_2871"/>
<dbReference type="GO" id="GO:0051603">
    <property type="term" value="P:proteolysis involved in protein catabolic process"/>
    <property type="evidence" value="ECO:0007669"/>
    <property type="project" value="TreeGrafter"/>
</dbReference>
<feature type="domain" description="Peptidase M48" evidence="7">
    <location>
        <begin position="282"/>
        <end position="453"/>
    </location>
</feature>
<dbReference type="CDD" id="cd07333">
    <property type="entry name" value="M48C_bepA_like"/>
    <property type="match status" value="1"/>
</dbReference>
<evidence type="ECO:0000256" key="1">
    <source>
        <dbReference type="ARBA" id="ARBA00001947"/>
    </source>
</evidence>
<dbReference type="eggNOG" id="COG4783">
    <property type="taxonomic scope" value="Bacteria"/>
</dbReference>
<dbReference type="RefSeq" id="WP_015194058.1">
    <property type="nucleotide sequence ID" value="NC_019748.1"/>
</dbReference>
<dbReference type="InterPro" id="IPR051156">
    <property type="entry name" value="Mito/Outer_Membr_Metalloprot"/>
</dbReference>
<dbReference type="PANTHER" id="PTHR22726:SF1">
    <property type="entry name" value="METALLOENDOPEPTIDASE OMA1, MITOCHONDRIAL"/>
    <property type="match status" value="1"/>
</dbReference>
<keyword evidence="4" id="KW-0378">Hydrolase</keyword>
<reference evidence="9" key="1">
    <citation type="journal article" date="2013" name="Proc. Natl. Acad. Sci. U.S.A.">
        <title>Improving the coverage of the cyanobacterial phylum using diversity-driven genome sequencing.</title>
        <authorList>
            <person name="Shih P.M."/>
            <person name="Wu D."/>
            <person name="Latifi A."/>
            <person name="Axen S.D."/>
            <person name="Fewer D.P."/>
            <person name="Talla E."/>
            <person name="Calteau A."/>
            <person name="Cai F."/>
            <person name="Tandeau de Marsac N."/>
            <person name="Rippka R."/>
            <person name="Herdman M."/>
            <person name="Sivonen K."/>
            <person name="Coursin T."/>
            <person name="Laurent T."/>
            <person name="Goodwin L."/>
            <person name="Nolan M."/>
            <person name="Davenport K.W."/>
            <person name="Han C.S."/>
            <person name="Rubin E.M."/>
            <person name="Eisen J.A."/>
            <person name="Woyke T."/>
            <person name="Gugger M."/>
            <person name="Kerfeld C.A."/>
        </authorList>
    </citation>
    <scope>NUCLEOTIDE SEQUENCE [LARGE SCALE GENOMIC DNA]</scope>
    <source>
        <strain evidence="9">ATCC 29371 / PCC 7437</strain>
    </source>
</reference>
<keyword evidence="3" id="KW-0479">Metal-binding</keyword>
<evidence type="ECO:0000256" key="4">
    <source>
        <dbReference type="ARBA" id="ARBA00022801"/>
    </source>
</evidence>
<dbReference type="STRING" id="111780.Sta7437_2871"/>
<evidence type="ECO:0000256" key="2">
    <source>
        <dbReference type="ARBA" id="ARBA00022670"/>
    </source>
</evidence>
<proteinExistence type="predicted"/>
<protein>
    <submittedName>
        <fullName evidence="8">Peptidase M48 Ste24p</fullName>
    </submittedName>
</protein>
<dbReference type="Proteomes" id="UP000010473">
    <property type="component" value="Chromosome"/>
</dbReference>
<gene>
    <name evidence="8" type="ordered locus">Sta7437_2871</name>
</gene>
<evidence type="ECO:0000256" key="3">
    <source>
        <dbReference type="ARBA" id="ARBA00022723"/>
    </source>
</evidence>
<dbReference type="PANTHER" id="PTHR22726">
    <property type="entry name" value="METALLOENDOPEPTIDASE OMA1"/>
    <property type="match status" value="1"/>
</dbReference>
<organism evidence="8 9">
    <name type="scientific">Stanieria cyanosphaera (strain ATCC 29371 / PCC 7437)</name>
    <dbReference type="NCBI Taxonomy" id="111780"/>
    <lineage>
        <taxon>Bacteria</taxon>
        <taxon>Bacillati</taxon>
        <taxon>Cyanobacteriota</taxon>
        <taxon>Cyanophyceae</taxon>
        <taxon>Pleurocapsales</taxon>
        <taxon>Dermocarpellaceae</taxon>
        <taxon>Stanieria</taxon>
    </lineage>
</organism>
<dbReference type="EMBL" id="CP003653">
    <property type="protein sequence ID" value="AFZ36391.1"/>
    <property type="molecule type" value="Genomic_DNA"/>
</dbReference>
<keyword evidence="6" id="KW-0482">Metalloprotease</keyword>
<dbReference type="AlphaFoldDB" id="K9XWD1"/>
<evidence type="ECO:0000313" key="8">
    <source>
        <dbReference type="EMBL" id="AFZ36391.1"/>
    </source>
</evidence>
<keyword evidence="5" id="KW-0862">Zinc</keyword>
<dbReference type="GO" id="GO:0016020">
    <property type="term" value="C:membrane"/>
    <property type="evidence" value="ECO:0007669"/>
    <property type="project" value="TreeGrafter"/>
</dbReference>
<dbReference type="Pfam" id="PF01435">
    <property type="entry name" value="Peptidase_M48"/>
    <property type="match status" value="1"/>
</dbReference>
<dbReference type="GO" id="GO:0046872">
    <property type="term" value="F:metal ion binding"/>
    <property type="evidence" value="ECO:0007669"/>
    <property type="project" value="UniProtKB-KW"/>
</dbReference>
<accession>K9XWD1</accession>
<evidence type="ECO:0000313" key="9">
    <source>
        <dbReference type="Proteomes" id="UP000010473"/>
    </source>
</evidence>
<dbReference type="HOGENOM" id="CLU_023737_1_0_3"/>
<sequence length="483" mass="53322">MIKINLKAIKIYLILFTITLLITLNLVPITSKAQDTDPCTKTLADADQLYLEGDRTAAEQLYRQCKKPYAEDLQATYFPDPITDPNKLSPAGGVYWKNAQGAKERGDDNLLFDLVPKLIEKDPGFVPIYGLLSEINFEEQSEENQTKILEILEQGVTLFPNDADLAMARIEVLRANKQWIDSSIAARQFAIVNPEHPQVKEYQAIADEDLDRFKGDIKTQYIVTGAGGILGGILFGGGDAVAKAGPVVEYARMLIDGESGTGKRLAEGYKEELELIDEPVVHEYIDRIGQDIAKLMGRDEFEYEFYVVKDDAFNAFALPGGKVFINTGAILAAKSEAELAGLIGHEVGHAVLSHGYQGISRASFFNSLNSFVTDSTGLSWSGIAANLADKAYSRQQEKQADIVGARALNAYGYAADGLRNLFQTLDEQSENSPPEYLSTHPSSDNRVEYLEAMIQKNGYNRFAFEGVKEHNEIRQRIATILGS</sequence>
<name>K9XWD1_STAC7</name>
<dbReference type="OrthoDB" id="9810445at2"/>
<keyword evidence="2" id="KW-0645">Protease</keyword>
<evidence type="ECO:0000259" key="7">
    <source>
        <dbReference type="Pfam" id="PF01435"/>
    </source>
</evidence>
<evidence type="ECO:0000256" key="5">
    <source>
        <dbReference type="ARBA" id="ARBA00022833"/>
    </source>
</evidence>
<evidence type="ECO:0000256" key="6">
    <source>
        <dbReference type="ARBA" id="ARBA00023049"/>
    </source>
</evidence>
<comment type="cofactor">
    <cofactor evidence="1">
        <name>Zn(2+)</name>
        <dbReference type="ChEBI" id="CHEBI:29105"/>
    </cofactor>
</comment>
<dbReference type="GO" id="GO:0004222">
    <property type="term" value="F:metalloendopeptidase activity"/>
    <property type="evidence" value="ECO:0007669"/>
    <property type="project" value="InterPro"/>
</dbReference>
<dbReference type="InterPro" id="IPR001915">
    <property type="entry name" value="Peptidase_M48"/>
</dbReference>